<gene>
    <name evidence="1" type="ORF">DPMN_012110</name>
</gene>
<organism evidence="1 2">
    <name type="scientific">Dreissena polymorpha</name>
    <name type="common">Zebra mussel</name>
    <name type="synonym">Mytilus polymorpha</name>
    <dbReference type="NCBI Taxonomy" id="45954"/>
    <lineage>
        <taxon>Eukaryota</taxon>
        <taxon>Metazoa</taxon>
        <taxon>Spiralia</taxon>
        <taxon>Lophotrochozoa</taxon>
        <taxon>Mollusca</taxon>
        <taxon>Bivalvia</taxon>
        <taxon>Autobranchia</taxon>
        <taxon>Heteroconchia</taxon>
        <taxon>Euheterodonta</taxon>
        <taxon>Imparidentia</taxon>
        <taxon>Neoheterodontei</taxon>
        <taxon>Myida</taxon>
        <taxon>Dreissenoidea</taxon>
        <taxon>Dreissenidae</taxon>
        <taxon>Dreissena</taxon>
    </lineage>
</organism>
<feature type="non-terminal residue" evidence="1">
    <location>
        <position position="1"/>
    </location>
</feature>
<name>A0A9D4N591_DREPO</name>
<dbReference type="Proteomes" id="UP000828390">
    <property type="component" value="Unassembled WGS sequence"/>
</dbReference>
<comment type="caution">
    <text evidence="1">The sequence shown here is derived from an EMBL/GenBank/DDBJ whole genome shotgun (WGS) entry which is preliminary data.</text>
</comment>
<proteinExistence type="predicted"/>
<dbReference type="AlphaFoldDB" id="A0A9D4N591"/>
<evidence type="ECO:0000313" key="1">
    <source>
        <dbReference type="EMBL" id="KAH3888086.1"/>
    </source>
</evidence>
<reference evidence="1" key="1">
    <citation type="journal article" date="2019" name="bioRxiv">
        <title>The Genome of the Zebra Mussel, Dreissena polymorpha: A Resource for Invasive Species Research.</title>
        <authorList>
            <person name="McCartney M.A."/>
            <person name="Auch B."/>
            <person name="Kono T."/>
            <person name="Mallez S."/>
            <person name="Zhang Y."/>
            <person name="Obille A."/>
            <person name="Becker A."/>
            <person name="Abrahante J.E."/>
            <person name="Garbe J."/>
            <person name="Badalamenti J.P."/>
            <person name="Herman A."/>
            <person name="Mangelson H."/>
            <person name="Liachko I."/>
            <person name="Sullivan S."/>
            <person name="Sone E.D."/>
            <person name="Koren S."/>
            <person name="Silverstein K.A.T."/>
            <person name="Beckman K.B."/>
            <person name="Gohl D.M."/>
        </authorList>
    </citation>
    <scope>NUCLEOTIDE SEQUENCE</scope>
    <source>
        <strain evidence="1">Duluth1</strain>
        <tissue evidence="1">Whole animal</tissue>
    </source>
</reference>
<protein>
    <submittedName>
        <fullName evidence="1">Uncharacterized protein</fullName>
    </submittedName>
</protein>
<sequence>MCGLMSLFPAHGRCYWLQKLPKRSFFALTHHEHDCKSQPTSSSKVKAATSGEALSDKILNIITSLRLDPTKMRSQCYDGA</sequence>
<reference evidence="1" key="2">
    <citation type="submission" date="2020-11" db="EMBL/GenBank/DDBJ databases">
        <authorList>
            <person name="McCartney M.A."/>
            <person name="Auch B."/>
            <person name="Kono T."/>
            <person name="Mallez S."/>
            <person name="Becker A."/>
            <person name="Gohl D.M."/>
            <person name="Silverstein K.A.T."/>
            <person name="Koren S."/>
            <person name="Bechman K.B."/>
            <person name="Herman A."/>
            <person name="Abrahante J.E."/>
            <person name="Garbe J."/>
        </authorList>
    </citation>
    <scope>NUCLEOTIDE SEQUENCE</scope>
    <source>
        <strain evidence="1">Duluth1</strain>
        <tissue evidence="1">Whole animal</tissue>
    </source>
</reference>
<evidence type="ECO:0000313" key="2">
    <source>
        <dbReference type="Proteomes" id="UP000828390"/>
    </source>
</evidence>
<accession>A0A9D4N591</accession>
<dbReference type="EMBL" id="JAIWYP010000001">
    <property type="protein sequence ID" value="KAH3888086.1"/>
    <property type="molecule type" value="Genomic_DNA"/>
</dbReference>
<keyword evidence="2" id="KW-1185">Reference proteome</keyword>